<gene>
    <name evidence="1" type="ORF">WMG39_22690</name>
</gene>
<dbReference type="EMBL" id="JBBLXS010000401">
    <property type="protein sequence ID" value="MEK0187636.1"/>
    <property type="molecule type" value="Genomic_DNA"/>
</dbReference>
<dbReference type="Proteomes" id="UP001384579">
    <property type="component" value="Unassembled WGS sequence"/>
</dbReference>
<keyword evidence="2" id="KW-1185">Reference proteome</keyword>
<protein>
    <recommendedName>
        <fullName evidence="3">Amine oxidase domain-containing protein</fullName>
    </recommendedName>
</protein>
<dbReference type="InterPro" id="IPR036188">
    <property type="entry name" value="FAD/NAD-bd_sf"/>
</dbReference>
<name>A0ABU8YTW7_9CYAN</name>
<evidence type="ECO:0000313" key="2">
    <source>
        <dbReference type="Proteomes" id="UP001384579"/>
    </source>
</evidence>
<dbReference type="RefSeq" id="WP_340521915.1">
    <property type="nucleotide sequence ID" value="NZ_JBBLXS010000401.1"/>
</dbReference>
<comment type="caution">
    <text evidence="1">The sequence shown here is derived from an EMBL/GenBank/DDBJ whole genome shotgun (WGS) entry which is preliminary data.</text>
</comment>
<dbReference type="Gene3D" id="3.50.50.60">
    <property type="entry name" value="FAD/NAD(P)-binding domain"/>
    <property type="match status" value="1"/>
</dbReference>
<organism evidence="1 2">
    <name type="scientific">Microcoleus anatoxicus PTRS2</name>
    <dbReference type="NCBI Taxonomy" id="2705321"/>
    <lineage>
        <taxon>Bacteria</taxon>
        <taxon>Bacillati</taxon>
        <taxon>Cyanobacteriota</taxon>
        <taxon>Cyanophyceae</taxon>
        <taxon>Oscillatoriophycideae</taxon>
        <taxon>Oscillatoriales</taxon>
        <taxon>Microcoleaceae</taxon>
        <taxon>Microcoleus</taxon>
        <taxon>Microcoleus anatoxicus</taxon>
    </lineage>
</organism>
<reference evidence="1 2" key="1">
    <citation type="journal article" date="2020" name="Harmful Algae">
        <title>Molecular and morphological characterization of a novel dihydroanatoxin-a producing Microcoleus species (cyanobacteria) from the Russian River, California, USA.</title>
        <authorList>
            <person name="Conklin K.Y."/>
            <person name="Stancheva R."/>
            <person name="Otten T.G."/>
            <person name="Fadness R."/>
            <person name="Boyer G.L."/>
            <person name="Read B."/>
            <person name="Zhang X."/>
            <person name="Sheath R.G."/>
        </authorList>
    </citation>
    <scope>NUCLEOTIDE SEQUENCE [LARGE SCALE GENOMIC DNA]</scope>
    <source>
        <strain evidence="1 2">PTRS2</strain>
    </source>
</reference>
<accession>A0ABU8YTW7</accession>
<sequence length="78" mass="9031">MSTKDFSPLPYFEGGWDNHTSRKPQTRPFYEKLNRQYNPHLNVYLAGDYMSYLPGWQEGSLGSAELVVDLLCERVKST</sequence>
<evidence type="ECO:0000313" key="1">
    <source>
        <dbReference type="EMBL" id="MEK0187636.1"/>
    </source>
</evidence>
<proteinExistence type="predicted"/>
<evidence type="ECO:0008006" key="3">
    <source>
        <dbReference type="Google" id="ProtNLM"/>
    </source>
</evidence>